<proteinExistence type="inferred from homology"/>
<dbReference type="UniPathway" id="UPA00124"/>
<dbReference type="PANTHER" id="PTHR10491:SF4">
    <property type="entry name" value="METHIONINE ADENOSYLTRANSFERASE 2 SUBUNIT BETA"/>
    <property type="match status" value="1"/>
</dbReference>
<evidence type="ECO:0000256" key="1">
    <source>
        <dbReference type="ARBA" id="ARBA00010944"/>
    </source>
</evidence>
<dbReference type="EC" id="1.1.1.133" evidence="2"/>
<sequence length="284" mass="31680">MRILVTGAGGMLGQAVTREFQGRNHTVTALNHARLDITGLAAVKQALAEYTPEVIINCAAYTKVDQAETDYEAAVQVNALGVRNLALACKETGAVLVHISTDYVFDGQKNEPWNIYDARHPVNAYGRSKYLGERFLETIAPRYYLVRTSWLFGPGGPNFVETILKLAREKDTLTVVDDQWGCPTYTIDLARALVCLVESGCYGVYHITNQGATTWYRFAQEILAAAGVKTNIKPITTAGFPRPARRPAYSVLDPFPLKETIGYLLPPWQEALKRYFAERRNTDW</sequence>
<dbReference type="FunFam" id="3.40.50.720:FF:000159">
    <property type="entry name" value="dTDP-4-dehydrorhamnose reductase"/>
    <property type="match status" value="1"/>
</dbReference>
<comment type="pathway">
    <text evidence="2">Carbohydrate biosynthesis; dTDP-L-rhamnose biosynthesis.</text>
</comment>
<dbReference type="AlphaFoldDB" id="A0A151AZ54"/>
<dbReference type="Gene3D" id="3.40.50.720">
    <property type="entry name" value="NAD(P)-binding Rossmann-like Domain"/>
    <property type="match status" value="1"/>
</dbReference>
<dbReference type="InterPro" id="IPR005913">
    <property type="entry name" value="dTDP_dehydrorham_reduct"/>
</dbReference>
<dbReference type="Gene3D" id="3.90.25.10">
    <property type="entry name" value="UDP-galactose 4-epimerase, domain 1"/>
    <property type="match status" value="1"/>
</dbReference>
<protein>
    <recommendedName>
        <fullName evidence="2">dTDP-4-dehydrorhamnose reductase</fullName>
        <ecNumber evidence="2">1.1.1.133</ecNumber>
    </recommendedName>
</protein>
<dbReference type="NCBIfam" id="TIGR01214">
    <property type="entry name" value="rmlD"/>
    <property type="match status" value="1"/>
</dbReference>
<dbReference type="CDD" id="cd05254">
    <property type="entry name" value="dTDP_HR_like_SDR_e"/>
    <property type="match status" value="1"/>
</dbReference>
<organism evidence="4 5">
    <name type="scientific">Moorella mulderi DSM 14980</name>
    <dbReference type="NCBI Taxonomy" id="1122241"/>
    <lineage>
        <taxon>Bacteria</taxon>
        <taxon>Bacillati</taxon>
        <taxon>Bacillota</taxon>
        <taxon>Clostridia</taxon>
        <taxon>Neomoorellales</taxon>
        <taxon>Neomoorellaceae</taxon>
        <taxon>Neomoorella</taxon>
    </lineage>
</organism>
<feature type="domain" description="RmlD-like substrate binding" evidence="3">
    <location>
        <begin position="1"/>
        <end position="278"/>
    </location>
</feature>
<evidence type="ECO:0000313" key="5">
    <source>
        <dbReference type="Proteomes" id="UP000075670"/>
    </source>
</evidence>
<dbReference type="Pfam" id="PF04321">
    <property type="entry name" value="RmlD_sub_bind"/>
    <property type="match status" value="1"/>
</dbReference>
<evidence type="ECO:0000259" key="3">
    <source>
        <dbReference type="Pfam" id="PF04321"/>
    </source>
</evidence>
<dbReference type="InterPro" id="IPR029903">
    <property type="entry name" value="RmlD-like-bd"/>
</dbReference>
<reference evidence="4 5" key="1">
    <citation type="submission" date="2016-02" db="EMBL/GenBank/DDBJ databases">
        <title>Genome sequence of Moorella mulderi DSM 14980.</title>
        <authorList>
            <person name="Poehlein A."/>
            <person name="Daniel R."/>
        </authorList>
    </citation>
    <scope>NUCLEOTIDE SEQUENCE [LARGE SCALE GENOMIC DNA]</scope>
    <source>
        <strain evidence="4 5">DSM 14980</strain>
    </source>
</reference>
<accession>A0A151AZ54</accession>
<dbReference type="PATRIC" id="fig|1122241.3.peg.1509"/>
<dbReference type="EMBL" id="LTBC01000003">
    <property type="protein sequence ID" value="KYH32832.1"/>
    <property type="molecule type" value="Genomic_DNA"/>
</dbReference>
<comment type="similarity">
    <text evidence="1 2">Belongs to the dTDP-4-dehydrorhamnose reductase family.</text>
</comment>
<comment type="function">
    <text evidence="2">Catalyzes the reduction of dTDP-6-deoxy-L-lyxo-4-hexulose to yield dTDP-L-rhamnose.</text>
</comment>
<keyword evidence="2" id="KW-0521">NADP</keyword>
<comment type="caution">
    <text evidence="4">The sequence shown here is derived from an EMBL/GenBank/DDBJ whole genome shotgun (WGS) entry which is preliminary data.</text>
</comment>
<dbReference type="SUPFAM" id="SSF51735">
    <property type="entry name" value="NAD(P)-binding Rossmann-fold domains"/>
    <property type="match status" value="1"/>
</dbReference>
<keyword evidence="2 4" id="KW-0560">Oxidoreductase</keyword>
<evidence type="ECO:0000256" key="2">
    <source>
        <dbReference type="RuleBase" id="RU364082"/>
    </source>
</evidence>
<name>A0A151AZ54_9FIRM</name>
<dbReference type="OrthoDB" id="9803892at2"/>
<gene>
    <name evidence="4" type="primary">rmlD</name>
    <name evidence="4" type="ORF">MOMUL_14340</name>
</gene>
<dbReference type="PANTHER" id="PTHR10491">
    <property type="entry name" value="DTDP-4-DEHYDRORHAMNOSE REDUCTASE"/>
    <property type="match status" value="1"/>
</dbReference>
<dbReference type="GO" id="GO:0008831">
    <property type="term" value="F:dTDP-4-dehydrorhamnose reductase activity"/>
    <property type="evidence" value="ECO:0007669"/>
    <property type="project" value="UniProtKB-EC"/>
</dbReference>
<dbReference type="InterPro" id="IPR036291">
    <property type="entry name" value="NAD(P)-bd_dom_sf"/>
</dbReference>
<dbReference type="RefSeq" id="WP_062283313.1">
    <property type="nucleotide sequence ID" value="NZ_LTBC01000003.1"/>
</dbReference>
<dbReference type="Proteomes" id="UP000075670">
    <property type="component" value="Unassembled WGS sequence"/>
</dbReference>
<dbReference type="GO" id="GO:0019305">
    <property type="term" value="P:dTDP-rhamnose biosynthetic process"/>
    <property type="evidence" value="ECO:0007669"/>
    <property type="project" value="UniProtKB-UniPathway"/>
</dbReference>
<evidence type="ECO:0000313" key="4">
    <source>
        <dbReference type="EMBL" id="KYH32832.1"/>
    </source>
</evidence>
<keyword evidence="5" id="KW-1185">Reference proteome</keyword>